<evidence type="ECO:0000313" key="2">
    <source>
        <dbReference type="Proteomes" id="UP000515160"/>
    </source>
</evidence>
<dbReference type="InterPro" id="IPR036728">
    <property type="entry name" value="PBP_GOBP_sf"/>
</dbReference>
<dbReference type="GO" id="GO:0005549">
    <property type="term" value="F:odorant binding"/>
    <property type="evidence" value="ECO:0007669"/>
    <property type="project" value="InterPro"/>
</dbReference>
<dbReference type="GeneID" id="117570279"/>
<protein>
    <submittedName>
        <fullName evidence="3">Uncharacterized protein LOC117570279</fullName>
    </submittedName>
</protein>
<proteinExistence type="predicted"/>
<evidence type="ECO:0000256" key="1">
    <source>
        <dbReference type="SAM" id="SignalP"/>
    </source>
</evidence>
<gene>
    <name evidence="3" type="primary">LOC117570279</name>
</gene>
<dbReference type="SMART" id="SM00708">
    <property type="entry name" value="PhBP"/>
    <property type="match status" value="1"/>
</dbReference>
<dbReference type="Proteomes" id="UP000515160">
    <property type="component" value="Chromosome 3"/>
</dbReference>
<dbReference type="OrthoDB" id="7818833at2759"/>
<feature type="signal peptide" evidence="1">
    <location>
        <begin position="1"/>
        <end position="19"/>
    </location>
</feature>
<feature type="chain" id="PRO_5027591058" evidence="1">
    <location>
        <begin position="20"/>
        <end position="119"/>
    </location>
</feature>
<accession>A0A6P8X8S6</accession>
<reference evidence="3" key="1">
    <citation type="submission" date="2025-08" db="UniProtKB">
        <authorList>
            <consortium name="RefSeq"/>
        </authorList>
    </citation>
    <scope>IDENTIFICATION</scope>
    <source>
        <strain evidence="3">15112-1751.03</strain>
        <tissue evidence="3">Whole Adult</tissue>
    </source>
</reference>
<evidence type="ECO:0000313" key="3">
    <source>
        <dbReference type="RefSeq" id="XP_034107690.1"/>
    </source>
</evidence>
<organism evidence="2 3">
    <name type="scientific">Drosophila albomicans</name>
    <name type="common">Fruit fly</name>
    <dbReference type="NCBI Taxonomy" id="7291"/>
    <lineage>
        <taxon>Eukaryota</taxon>
        <taxon>Metazoa</taxon>
        <taxon>Ecdysozoa</taxon>
        <taxon>Arthropoda</taxon>
        <taxon>Hexapoda</taxon>
        <taxon>Insecta</taxon>
        <taxon>Pterygota</taxon>
        <taxon>Neoptera</taxon>
        <taxon>Endopterygota</taxon>
        <taxon>Diptera</taxon>
        <taxon>Brachycera</taxon>
        <taxon>Muscomorpha</taxon>
        <taxon>Ephydroidea</taxon>
        <taxon>Drosophilidae</taxon>
        <taxon>Drosophila</taxon>
    </lineage>
</organism>
<dbReference type="InterPro" id="IPR006170">
    <property type="entry name" value="PBP/GOBP"/>
</dbReference>
<name>A0A6P8X8S6_DROAB</name>
<dbReference type="SUPFAM" id="SSF47565">
    <property type="entry name" value="Insect pheromone/odorant-binding proteins"/>
    <property type="match status" value="1"/>
</dbReference>
<keyword evidence="2" id="KW-1185">Reference proteome</keyword>
<dbReference type="CDD" id="cd23992">
    <property type="entry name" value="PBP_GOBP"/>
    <property type="match status" value="1"/>
</dbReference>
<dbReference type="AlphaFoldDB" id="A0A6P8X8S6"/>
<dbReference type="RefSeq" id="XP_034107690.1">
    <property type="nucleotide sequence ID" value="XM_034251799.2"/>
</dbReference>
<dbReference type="Pfam" id="PF01395">
    <property type="entry name" value="PBP_GOBP"/>
    <property type="match status" value="1"/>
</dbReference>
<keyword evidence="1" id="KW-0732">Signal</keyword>
<dbReference type="Gene3D" id="1.10.238.20">
    <property type="entry name" value="Pheromone/general odorant binding protein domain"/>
    <property type="match status" value="1"/>
</dbReference>
<sequence length="119" mass="13652">MQIGLLLSLFLAVLCICHGEDVIEKCQEEHNVTDAELDSFPKDTPVESYPLKIKCYAKCTIAHLLGDDGKLVPERVYEENKGLECKERYDNYVINNEEESCDYAIKILECLHKLNTRID</sequence>